<sequence length="256" mass="28640">MDKLLDTQPHNSLLVGPTETSEGGAGSTAAVELVAQRRLRHYFLETGASATVWSQGRRINQRVATNGTTRRQRQVKHTTPVSDVLALALPDNHRGHALKNPEMYRLLGLDQELEKEARSKSINLLDLHRHSLERFQRLKGGVDPFLGQSPFPYYMQQPTRYITSHISPSPERVAAISPSERIHSGDYMTPTIEIQGRRDDISPSAAAVDFVRTALEKNVECGLLDVREATHLHDIRLVPSTAEWEARVAPGYALQR</sequence>
<comment type="caution">
    <text evidence="2">The sequence shown here is derived from an EMBL/GenBank/DDBJ whole genome shotgun (WGS) entry which is preliminary data.</text>
</comment>
<organism evidence="2 3">
    <name type="scientific">Anthostomella pinea</name>
    <dbReference type="NCBI Taxonomy" id="933095"/>
    <lineage>
        <taxon>Eukaryota</taxon>
        <taxon>Fungi</taxon>
        <taxon>Dikarya</taxon>
        <taxon>Ascomycota</taxon>
        <taxon>Pezizomycotina</taxon>
        <taxon>Sordariomycetes</taxon>
        <taxon>Xylariomycetidae</taxon>
        <taxon>Xylariales</taxon>
        <taxon>Xylariaceae</taxon>
        <taxon>Anthostomella</taxon>
    </lineage>
</organism>
<dbReference type="EMBL" id="CAUWAG010000003">
    <property type="protein sequence ID" value="CAJ2500566.1"/>
    <property type="molecule type" value="Genomic_DNA"/>
</dbReference>
<reference evidence="2" key="1">
    <citation type="submission" date="2023-10" db="EMBL/GenBank/DDBJ databases">
        <authorList>
            <person name="Hackl T."/>
        </authorList>
    </citation>
    <scope>NUCLEOTIDE SEQUENCE</scope>
</reference>
<accession>A0AAI8YD90</accession>
<gene>
    <name evidence="2" type="ORF">KHLLAP_LOCUS1034</name>
</gene>
<feature type="region of interest" description="Disordered" evidence="1">
    <location>
        <begin position="1"/>
        <end position="27"/>
    </location>
</feature>
<proteinExistence type="predicted"/>
<dbReference type="AlphaFoldDB" id="A0AAI8YD90"/>
<evidence type="ECO:0000256" key="1">
    <source>
        <dbReference type="SAM" id="MobiDB-lite"/>
    </source>
</evidence>
<dbReference type="InterPro" id="IPR029058">
    <property type="entry name" value="AB_hydrolase_fold"/>
</dbReference>
<evidence type="ECO:0000313" key="3">
    <source>
        <dbReference type="Proteomes" id="UP001295740"/>
    </source>
</evidence>
<dbReference type="Gene3D" id="3.40.50.1820">
    <property type="entry name" value="alpha/beta hydrolase"/>
    <property type="match status" value="1"/>
</dbReference>
<evidence type="ECO:0000313" key="2">
    <source>
        <dbReference type="EMBL" id="CAJ2500566.1"/>
    </source>
</evidence>
<dbReference type="Proteomes" id="UP001295740">
    <property type="component" value="Unassembled WGS sequence"/>
</dbReference>
<keyword evidence="3" id="KW-1185">Reference proteome</keyword>
<protein>
    <submittedName>
        <fullName evidence="2">Uu.00g034190.m01.CDS01</fullName>
    </submittedName>
</protein>
<name>A0AAI8YD90_9PEZI</name>